<dbReference type="CDD" id="cd00051">
    <property type="entry name" value="EFh"/>
    <property type="match status" value="1"/>
</dbReference>
<dbReference type="GO" id="GO:0043226">
    <property type="term" value="C:organelle"/>
    <property type="evidence" value="ECO:0007669"/>
    <property type="project" value="UniProtKB-ARBA"/>
</dbReference>
<keyword evidence="2" id="KW-0106">Calcium</keyword>
<dbReference type="PROSITE" id="PS50222">
    <property type="entry name" value="EF_HAND_2"/>
    <property type="match status" value="1"/>
</dbReference>
<dbReference type="PANTHER" id="PTHR23049">
    <property type="entry name" value="MYOSIN REGULATORY LIGHT CHAIN 2"/>
    <property type="match status" value="1"/>
</dbReference>
<dbReference type="SUPFAM" id="SSF47473">
    <property type="entry name" value="EF-hand"/>
    <property type="match status" value="1"/>
</dbReference>
<keyword evidence="1" id="KW-0677">Repeat</keyword>
<keyword evidence="5" id="KW-1185">Reference proteome</keyword>
<dbReference type="AlphaFoldDB" id="A0A1E4SAR0"/>
<dbReference type="InterPro" id="IPR050403">
    <property type="entry name" value="Myosin_RLC"/>
</dbReference>
<dbReference type="Pfam" id="PF13499">
    <property type="entry name" value="EF-hand_7"/>
    <property type="match status" value="1"/>
</dbReference>
<dbReference type="STRING" id="983966.A0A1E4SAR0"/>
<evidence type="ECO:0000256" key="2">
    <source>
        <dbReference type="ARBA" id="ARBA00022837"/>
    </source>
</evidence>
<evidence type="ECO:0000313" key="5">
    <source>
        <dbReference type="Proteomes" id="UP000094389"/>
    </source>
</evidence>
<gene>
    <name evidence="4" type="ORF">CYBJADRAFT_113951</name>
</gene>
<dbReference type="OrthoDB" id="429467at2759"/>
<dbReference type="PROSITE" id="PS00018">
    <property type="entry name" value="EF_HAND_1"/>
    <property type="match status" value="1"/>
</dbReference>
<dbReference type="RefSeq" id="XP_020073630.1">
    <property type="nucleotide sequence ID" value="XM_020212152.2"/>
</dbReference>
<dbReference type="SMART" id="SM00054">
    <property type="entry name" value="EFh"/>
    <property type="match status" value="1"/>
</dbReference>
<feature type="domain" description="EF-hand" evidence="3">
    <location>
        <begin position="5"/>
        <end position="40"/>
    </location>
</feature>
<protein>
    <submittedName>
        <fullName evidence="4">EF-hand</fullName>
    </submittedName>
</protein>
<dbReference type="Gene3D" id="1.10.238.10">
    <property type="entry name" value="EF-hand"/>
    <property type="match status" value="1"/>
</dbReference>
<accession>A0A1E4SAR0</accession>
<dbReference type="GeneID" id="30986548"/>
<sequence>QLPAEQIERLRDAFQLVDQDSDGTISKEDLQKTFKSISVEKSDQEIDSMLASGEVGFTDFLSLISNDLAQLPDKSDIQSALQVFSFDCEVNMDEMRESLKNVGMDTDELDSILADFAKERMDGEKVFNGKEFISYLSN</sequence>
<reference evidence="4 5" key="1">
    <citation type="journal article" date="2016" name="Proc. Natl. Acad. Sci. U.S.A.">
        <title>Comparative genomics of biotechnologically important yeasts.</title>
        <authorList>
            <person name="Riley R."/>
            <person name="Haridas S."/>
            <person name="Wolfe K.H."/>
            <person name="Lopes M.R."/>
            <person name="Hittinger C.T."/>
            <person name="Goeker M."/>
            <person name="Salamov A.A."/>
            <person name="Wisecaver J.H."/>
            <person name="Long T.M."/>
            <person name="Calvey C.H."/>
            <person name="Aerts A.L."/>
            <person name="Barry K.W."/>
            <person name="Choi C."/>
            <person name="Clum A."/>
            <person name="Coughlan A.Y."/>
            <person name="Deshpande S."/>
            <person name="Douglass A.P."/>
            <person name="Hanson S.J."/>
            <person name="Klenk H.-P."/>
            <person name="LaButti K.M."/>
            <person name="Lapidus A."/>
            <person name="Lindquist E.A."/>
            <person name="Lipzen A.M."/>
            <person name="Meier-Kolthoff J.P."/>
            <person name="Ohm R.A."/>
            <person name="Otillar R.P."/>
            <person name="Pangilinan J.L."/>
            <person name="Peng Y."/>
            <person name="Rokas A."/>
            <person name="Rosa C.A."/>
            <person name="Scheuner C."/>
            <person name="Sibirny A.A."/>
            <person name="Slot J.C."/>
            <person name="Stielow J.B."/>
            <person name="Sun H."/>
            <person name="Kurtzman C.P."/>
            <person name="Blackwell M."/>
            <person name="Grigoriev I.V."/>
            <person name="Jeffries T.W."/>
        </authorList>
    </citation>
    <scope>NUCLEOTIDE SEQUENCE [LARGE SCALE GENOMIC DNA]</scope>
    <source>
        <strain evidence="5">ATCC 18201 / CBS 1600 / BCRC 20928 / JCM 3617 / NBRC 0987 / NRRL Y-1542</strain>
    </source>
</reference>
<dbReference type="Proteomes" id="UP000094389">
    <property type="component" value="Unassembled WGS sequence"/>
</dbReference>
<dbReference type="InterPro" id="IPR018247">
    <property type="entry name" value="EF_Hand_1_Ca_BS"/>
</dbReference>
<dbReference type="InterPro" id="IPR002048">
    <property type="entry name" value="EF_hand_dom"/>
</dbReference>
<dbReference type="InterPro" id="IPR011992">
    <property type="entry name" value="EF-hand-dom_pair"/>
</dbReference>
<evidence type="ECO:0000256" key="1">
    <source>
        <dbReference type="ARBA" id="ARBA00022737"/>
    </source>
</evidence>
<dbReference type="EMBL" id="KV453925">
    <property type="protein sequence ID" value="ODV76591.1"/>
    <property type="molecule type" value="Genomic_DNA"/>
</dbReference>
<feature type="non-terminal residue" evidence="4">
    <location>
        <position position="138"/>
    </location>
</feature>
<organism evidence="4 5">
    <name type="scientific">Cyberlindnera jadinii (strain ATCC 18201 / CBS 1600 / BCRC 20928 / JCM 3617 / NBRC 0987 / NRRL Y-1542)</name>
    <name type="common">Torula yeast</name>
    <name type="synonym">Candida utilis</name>
    <dbReference type="NCBI Taxonomy" id="983966"/>
    <lineage>
        <taxon>Eukaryota</taxon>
        <taxon>Fungi</taxon>
        <taxon>Dikarya</taxon>
        <taxon>Ascomycota</taxon>
        <taxon>Saccharomycotina</taxon>
        <taxon>Saccharomycetes</taxon>
        <taxon>Phaffomycetales</taxon>
        <taxon>Phaffomycetaceae</taxon>
        <taxon>Cyberlindnera</taxon>
    </lineage>
</organism>
<dbReference type="FunFam" id="1.10.238.10:FF:000178">
    <property type="entry name" value="Calmodulin-2 A"/>
    <property type="match status" value="1"/>
</dbReference>
<feature type="non-terminal residue" evidence="4">
    <location>
        <position position="1"/>
    </location>
</feature>
<evidence type="ECO:0000313" key="4">
    <source>
        <dbReference type="EMBL" id="ODV76591.1"/>
    </source>
</evidence>
<evidence type="ECO:0000259" key="3">
    <source>
        <dbReference type="PROSITE" id="PS50222"/>
    </source>
</evidence>
<dbReference type="OMA" id="DAFQMID"/>
<name>A0A1E4SAR0_CYBJN</name>
<proteinExistence type="predicted"/>
<dbReference type="GO" id="GO:0005509">
    <property type="term" value="F:calcium ion binding"/>
    <property type="evidence" value="ECO:0007669"/>
    <property type="project" value="InterPro"/>
</dbReference>